<gene>
    <name evidence="4" type="ORF">IAA19_02510</name>
</gene>
<dbReference type="Pfam" id="PF00498">
    <property type="entry name" value="FHA"/>
    <property type="match status" value="1"/>
</dbReference>
<dbReference type="SMART" id="SM00240">
    <property type="entry name" value="FHA"/>
    <property type="match status" value="1"/>
</dbReference>
<dbReference type="AlphaFoldDB" id="A0A9D2JE17"/>
<dbReference type="Gene3D" id="2.60.200.20">
    <property type="match status" value="1"/>
</dbReference>
<dbReference type="InterPro" id="IPR022128">
    <property type="entry name" value="FhaA_N"/>
</dbReference>
<dbReference type="InterPro" id="IPR008984">
    <property type="entry name" value="SMAD_FHA_dom_sf"/>
</dbReference>
<dbReference type="InterPro" id="IPR050923">
    <property type="entry name" value="Cell_Proc_Reg/RNA_Proc"/>
</dbReference>
<evidence type="ECO:0000256" key="2">
    <source>
        <dbReference type="SAM" id="MobiDB-lite"/>
    </source>
</evidence>
<accession>A0A9D2JE17</accession>
<evidence type="ECO:0000313" key="5">
    <source>
        <dbReference type="Proteomes" id="UP000824062"/>
    </source>
</evidence>
<dbReference type="SUPFAM" id="SSF49879">
    <property type="entry name" value="SMAD/FHA domain"/>
    <property type="match status" value="1"/>
</dbReference>
<evidence type="ECO:0000259" key="3">
    <source>
        <dbReference type="PROSITE" id="PS50006"/>
    </source>
</evidence>
<name>A0A9D2JE17_9ACTN</name>
<keyword evidence="1" id="KW-0597">Phosphoprotein</keyword>
<dbReference type="PROSITE" id="PS50006">
    <property type="entry name" value="FHA_DOMAIN"/>
    <property type="match status" value="1"/>
</dbReference>
<evidence type="ECO:0000256" key="1">
    <source>
        <dbReference type="ARBA" id="ARBA00022553"/>
    </source>
</evidence>
<dbReference type="Pfam" id="PF12401">
    <property type="entry name" value="FhaA_N"/>
    <property type="match status" value="1"/>
</dbReference>
<protein>
    <submittedName>
        <fullName evidence="4">DUF3662 and FHA domain-containing protein</fullName>
    </submittedName>
</protein>
<dbReference type="InterPro" id="IPR000253">
    <property type="entry name" value="FHA_dom"/>
</dbReference>
<dbReference type="InterPro" id="IPR042287">
    <property type="entry name" value="FhaA_N_sf"/>
</dbReference>
<dbReference type="EMBL" id="DXBM01000025">
    <property type="protein sequence ID" value="HIZ45877.1"/>
    <property type="molecule type" value="Genomic_DNA"/>
</dbReference>
<feature type="compositionally biased region" description="Pro residues" evidence="2">
    <location>
        <begin position="163"/>
        <end position="173"/>
    </location>
</feature>
<dbReference type="PANTHER" id="PTHR23308">
    <property type="entry name" value="NUCLEAR INHIBITOR OF PROTEIN PHOSPHATASE-1"/>
    <property type="match status" value="1"/>
</dbReference>
<feature type="domain" description="FHA" evidence="3">
    <location>
        <begin position="309"/>
        <end position="359"/>
    </location>
</feature>
<evidence type="ECO:0000313" key="4">
    <source>
        <dbReference type="EMBL" id="HIZ45877.1"/>
    </source>
</evidence>
<sequence length="384" mass="40104">MSFLSDFETRIGSVFGAAPQGYTEPFSFKKLAKRAAREMENETYEIDGVDTAPALYTVLVSASDDSLMRPLYEQITYETASFVTSQAQKKGYAFVGSPLVRFMVDPSLKSGKFAVFAENVDAGTLARLREEERAFLAGNSSAGGAAAQVHPHDGSRRATQPPAAAPTPAPTPSPLASVPSGAGVQPSASAGLSVLPDEFVDAEPVASASASTPMPVPMAGPAPVVVPGEGPGAIPVPQTQRKNVPLVDMRRGVNMGEVAAAAAPAGAAAAAAAAGARPQHAAAPEQRPASCLLIDRQTGRTYTASAPTTVIGRERSQAGVVLRDPNVSRRHAELSFNGRDWSIRDLGSTNGTLVNDVDVRECALRDGDLITLGLVNLEFRENPR</sequence>
<feature type="region of interest" description="Disordered" evidence="2">
    <location>
        <begin position="139"/>
        <end position="189"/>
    </location>
</feature>
<comment type="caution">
    <text evidence="4">The sequence shown here is derived from an EMBL/GenBank/DDBJ whole genome shotgun (WGS) entry which is preliminary data.</text>
</comment>
<organism evidence="4 5">
    <name type="scientific">Candidatus Olsenella pullistercoris</name>
    <dbReference type="NCBI Taxonomy" id="2838712"/>
    <lineage>
        <taxon>Bacteria</taxon>
        <taxon>Bacillati</taxon>
        <taxon>Actinomycetota</taxon>
        <taxon>Coriobacteriia</taxon>
        <taxon>Coriobacteriales</taxon>
        <taxon>Atopobiaceae</taxon>
        <taxon>Olsenella</taxon>
    </lineage>
</organism>
<reference evidence="4" key="2">
    <citation type="submission" date="2021-04" db="EMBL/GenBank/DDBJ databases">
        <authorList>
            <person name="Gilroy R."/>
        </authorList>
    </citation>
    <scope>NUCLEOTIDE SEQUENCE</scope>
    <source>
        <strain evidence="4">ChiHjej12B11-14209</strain>
    </source>
</reference>
<dbReference type="CDD" id="cd00060">
    <property type="entry name" value="FHA"/>
    <property type="match status" value="1"/>
</dbReference>
<dbReference type="Gene3D" id="3.30.2320.60">
    <property type="entry name" value="FhaA, phosphopeptide-binding domain (DUF3662)"/>
    <property type="match status" value="1"/>
</dbReference>
<reference evidence="4" key="1">
    <citation type="journal article" date="2021" name="PeerJ">
        <title>Extensive microbial diversity within the chicken gut microbiome revealed by metagenomics and culture.</title>
        <authorList>
            <person name="Gilroy R."/>
            <person name="Ravi A."/>
            <person name="Getino M."/>
            <person name="Pursley I."/>
            <person name="Horton D.L."/>
            <person name="Alikhan N.F."/>
            <person name="Baker D."/>
            <person name="Gharbi K."/>
            <person name="Hall N."/>
            <person name="Watson M."/>
            <person name="Adriaenssens E.M."/>
            <person name="Foster-Nyarko E."/>
            <person name="Jarju S."/>
            <person name="Secka A."/>
            <person name="Antonio M."/>
            <person name="Oren A."/>
            <person name="Chaudhuri R.R."/>
            <person name="La Ragione R."/>
            <person name="Hildebrand F."/>
            <person name="Pallen M.J."/>
        </authorList>
    </citation>
    <scope>NUCLEOTIDE SEQUENCE</scope>
    <source>
        <strain evidence="4">ChiHjej12B11-14209</strain>
    </source>
</reference>
<proteinExistence type="predicted"/>
<dbReference type="Proteomes" id="UP000824062">
    <property type="component" value="Unassembled WGS sequence"/>
</dbReference>